<dbReference type="InterPro" id="IPR050251">
    <property type="entry name" value="HpcH-HpaI_aldolase"/>
</dbReference>
<dbReference type="PANTHER" id="PTHR30502">
    <property type="entry name" value="2-KETO-3-DEOXY-L-RHAMNONATE ALDOLASE"/>
    <property type="match status" value="1"/>
</dbReference>
<accession>A0ABU0J8K0</accession>
<evidence type="ECO:0000313" key="5">
    <source>
        <dbReference type="EMBL" id="MDQ0470606.1"/>
    </source>
</evidence>
<dbReference type="Gene3D" id="3.20.20.60">
    <property type="entry name" value="Phosphoenolpyruvate-binding domains"/>
    <property type="match status" value="1"/>
</dbReference>
<dbReference type="GO" id="GO:0016829">
    <property type="term" value="F:lyase activity"/>
    <property type="evidence" value="ECO:0007669"/>
    <property type="project" value="UniProtKB-KW"/>
</dbReference>
<evidence type="ECO:0000256" key="1">
    <source>
        <dbReference type="ARBA" id="ARBA00005568"/>
    </source>
</evidence>
<dbReference type="EMBL" id="JAUSVX010000006">
    <property type="protein sequence ID" value="MDQ0470606.1"/>
    <property type="molecule type" value="Genomic_DNA"/>
</dbReference>
<dbReference type="Proteomes" id="UP001242480">
    <property type="component" value="Unassembled WGS sequence"/>
</dbReference>
<evidence type="ECO:0000259" key="4">
    <source>
        <dbReference type="Pfam" id="PF03328"/>
    </source>
</evidence>
<dbReference type="Pfam" id="PF03328">
    <property type="entry name" value="HpcH_HpaI"/>
    <property type="match status" value="1"/>
</dbReference>
<feature type="domain" description="HpcH/HpaI aldolase/citrate lyase" evidence="4">
    <location>
        <begin position="20"/>
        <end position="234"/>
    </location>
</feature>
<dbReference type="InterPro" id="IPR015813">
    <property type="entry name" value="Pyrv/PenolPyrv_kinase-like_dom"/>
</dbReference>
<dbReference type="PANTHER" id="PTHR30502:SF0">
    <property type="entry name" value="PHOSPHOENOLPYRUVATE CARBOXYLASE FAMILY PROTEIN"/>
    <property type="match status" value="1"/>
</dbReference>
<evidence type="ECO:0000256" key="2">
    <source>
        <dbReference type="ARBA" id="ARBA00022723"/>
    </source>
</evidence>
<dbReference type="InterPro" id="IPR005000">
    <property type="entry name" value="Aldolase/citrate-lyase_domain"/>
</dbReference>
<sequence length="262" mass="28058">MRTNGLRAVWNEGRYALNAWLSIGSSYSAEVLAHLPYDAVTVDLQHGMFDFETALAMLQAISTTDAVPLVRVPENAAWLIQKVLDMGAYGVICPMIDTREACEAFVQAVRYPPLGKRSFGPARGLLYGGGDYAARANETVLSWAMIETETALANLDAIASVEGLSGLYIGPSDLSMTLEGEVASPLSPRVVREVGRIAAVAHGHGLRVGTFCPDVAFARDMVALGCDLMTVMNDAGLLRKATGALMEELHFARSGRQLVDAP</sequence>
<keyword evidence="6" id="KW-1185">Reference proteome</keyword>
<name>A0ABU0J8K0_9HYPH</name>
<comment type="similarity">
    <text evidence="1">Belongs to the HpcH/HpaI aldolase family.</text>
</comment>
<dbReference type="EC" id="4.1.2.52" evidence="5"/>
<dbReference type="InterPro" id="IPR040442">
    <property type="entry name" value="Pyrv_kinase-like_dom_sf"/>
</dbReference>
<evidence type="ECO:0000256" key="3">
    <source>
        <dbReference type="ARBA" id="ARBA00023239"/>
    </source>
</evidence>
<organism evidence="5 6">
    <name type="scientific">Labrys wisconsinensis</name>
    <dbReference type="NCBI Taxonomy" id="425677"/>
    <lineage>
        <taxon>Bacteria</taxon>
        <taxon>Pseudomonadati</taxon>
        <taxon>Pseudomonadota</taxon>
        <taxon>Alphaproteobacteria</taxon>
        <taxon>Hyphomicrobiales</taxon>
        <taxon>Xanthobacteraceae</taxon>
        <taxon>Labrys</taxon>
    </lineage>
</organism>
<comment type="caution">
    <text evidence="5">The sequence shown here is derived from an EMBL/GenBank/DDBJ whole genome shotgun (WGS) entry which is preliminary data.</text>
</comment>
<gene>
    <name evidence="5" type="ORF">QO011_003625</name>
</gene>
<keyword evidence="2" id="KW-0479">Metal-binding</keyword>
<reference evidence="5 6" key="1">
    <citation type="submission" date="2023-07" db="EMBL/GenBank/DDBJ databases">
        <title>Genomic Encyclopedia of Type Strains, Phase IV (KMG-IV): sequencing the most valuable type-strain genomes for metagenomic binning, comparative biology and taxonomic classification.</title>
        <authorList>
            <person name="Goeker M."/>
        </authorList>
    </citation>
    <scope>NUCLEOTIDE SEQUENCE [LARGE SCALE GENOMIC DNA]</scope>
    <source>
        <strain evidence="5 6">DSM 19619</strain>
    </source>
</reference>
<proteinExistence type="inferred from homology"/>
<keyword evidence="3 5" id="KW-0456">Lyase</keyword>
<evidence type="ECO:0000313" key="6">
    <source>
        <dbReference type="Proteomes" id="UP001242480"/>
    </source>
</evidence>
<dbReference type="SUPFAM" id="SSF51621">
    <property type="entry name" value="Phosphoenolpyruvate/pyruvate domain"/>
    <property type="match status" value="1"/>
</dbReference>
<dbReference type="RefSeq" id="WP_307274705.1">
    <property type="nucleotide sequence ID" value="NZ_JAUSVX010000006.1"/>
</dbReference>
<protein>
    <submittedName>
        <fullName evidence="5">4-hydroxy-2-oxoheptanedioate aldolase</fullName>
        <ecNumber evidence="5">4.1.2.52</ecNumber>
    </submittedName>
</protein>